<gene>
    <name evidence="3" type="ORF">CCMP2556_LOCUS40888</name>
</gene>
<feature type="repeat" description="PPR" evidence="2">
    <location>
        <begin position="233"/>
        <end position="267"/>
    </location>
</feature>
<accession>A0ABP0Q7V6</accession>
<keyword evidence="4" id="KW-1185">Reference proteome</keyword>
<sequence>MDASSTQRVAAFPANWKQALCVLQGSQQVRDWDSASSSCAKAKEWGLALELLKAVYQRATQSCSTRNILILAFEKGQQWPKACQLLSKDVDIISYNTIISHTSHISHPSHPFHPFHWSCCLLLLQSLQTKRLRPTRITLNAAARAASARWRGALELLTPLLGSSGASVVSYGTAVASLPADQWRTAIGLLRDMEKRSMQSNVVVHTAAISVCEKAEQWQVALVLLESTQHSANLITYSSAISACVSGTQWERAVLLHSELQRRDLQPNQVSLTSLMQAYVRGRRWIEAMQCFKSNSDWVALSAAMDVAAKTQRWSQVLALWRSFHHMRVGLTLCDVAIDACSGSTQWKEALELFGELESKASRMSLLSYCAAVGACEKADPTASNLAAIVPNLSEACGQYLLSQRRGRNRPLWFRSLLSKHCSVSPYLDLPRRQNYSLLGENSAYSWKILVFPHARTCRVRYISGYPTRSLHLHLAPPNLSMFFHQTSHAMLRLRTGHVWHFQVQFGLQRHAVPRPV</sequence>
<comment type="caution">
    <text evidence="3">The sequence shown here is derived from an EMBL/GenBank/DDBJ whole genome shotgun (WGS) entry which is preliminary data.</text>
</comment>
<dbReference type="PROSITE" id="PS51375">
    <property type="entry name" value="PPR"/>
    <property type="match status" value="1"/>
</dbReference>
<dbReference type="Pfam" id="PF01535">
    <property type="entry name" value="PPR"/>
    <property type="match status" value="2"/>
</dbReference>
<dbReference type="InterPro" id="IPR002885">
    <property type="entry name" value="PPR_rpt"/>
</dbReference>
<dbReference type="Gene3D" id="1.25.40.10">
    <property type="entry name" value="Tetratricopeptide repeat domain"/>
    <property type="match status" value="2"/>
</dbReference>
<dbReference type="PANTHER" id="PTHR47447:SF17">
    <property type="entry name" value="OS12G0638900 PROTEIN"/>
    <property type="match status" value="1"/>
</dbReference>
<protein>
    <recommendedName>
        <fullName evidence="5">Pentatricopeptide repeat-containing protein, chloroplastic</fullName>
    </recommendedName>
</protein>
<dbReference type="Proteomes" id="UP001642484">
    <property type="component" value="Unassembled WGS sequence"/>
</dbReference>
<keyword evidence="1" id="KW-0677">Repeat</keyword>
<evidence type="ECO:0000256" key="2">
    <source>
        <dbReference type="PROSITE-ProRule" id="PRU00708"/>
    </source>
</evidence>
<evidence type="ECO:0000313" key="4">
    <source>
        <dbReference type="Proteomes" id="UP001642484"/>
    </source>
</evidence>
<evidence type="ECO:0000313" key="3">
    <source>
        <dbReference type="EMBL" id="CAK9083959.1"/>
    </source>
</evidence>
<evidence type="ECO:0008006" key="5">
    <source>
        <dbReference type="Google" id="ProtNLM"/>
    </source>
</evidence>
<organism evidence="3 4">
    <name type="scientific">Durusdinium trenchii</name>
    <dbReference type="NCBI Taxonomy" id="1381693"/>
    <lineage>
        <taxon>Eukaryota</taxon>
        <taxon>Sar</taxon>
        <taxon>Alveolata</taxon>
        <taxon>Dinophyceae</taxon>
        <taxon>Suessiales</taxon>
        <taxon>Symbiodiniaceae</taxon>
        <taxon>Durusdinium</taxon>
    </lineage>
</organism>
<dbReference type="NCBIfam" id="TIGR00756">
    <property type="entry name" value="PPR"/>
    <property type="match status" value="1"/>
</dbReference>
<evidence type="ECO:0000256" key="1">
    <source>
        <dbReference type="ARBA" id="ARBA00022737"/>
    </source>
</evidence>
<reference evidence="3 4" key="1">
    <citation type="submission" date="2024-02" db="EMBL/GenBank/DDBJ databases">
        <authorList>
            <person name="Chen Y."/>
            <person name="Shah S."/>
            <person name="Dougan E. K."/>
            <person name="Thang M."/>
            <person name="Chan C."/>
        </authorList>
    </citation>
    <scope>NUCLEOTIDE SEQUENCE [LARGE SCALE GENOMIC DNA]</scope>
</reference>
<dbReference type="InterPro" id="IPR011990">
    <property type="entry name" value="TPR-like_helical_dom_sf"/>
</dbReference>
<name>A0ABP0Q7V6_9DINO</name>
<dbReference type="PANTHER" id="PTHR47447">
    <property type="entry name" value="OS03G0856100 PROTEIN"/>
    <property type="match status" value="1"/>
</dbReference>
<proteinExistence type="predicted"/>
<dbReference type="EMBL" id="CAXAMN010024128">
    <property type="protein sequence ID" value="CAK9083959.1"/>
    <property type="molecule type" value="Genomic_DNA"/>
</dbReference>